<evidence type="ECO:0000313" key="14">
    <source>
        <dbReference type="EMBL" id="KIJ13982.1"/>
    </source>
</evidence>
<evidence type="ECO:0000256" key="8">
    <source>
        <dbReference type="ARBA" id="ARBA00022989"/>
    </source>
</evidence>
<keyword evidence="9" id="KW-0560">Oxidoreductase</keyword>
<dbReference type="GO" id="GO:0016705">
    <property type="term" value="F:oxidoreductase activity, acting on paired donors, with incorporation or reduction of molecular oxygen"/>
    <property type="evidence" value="ECO:0007669"/>
    <property type="project" value="InterPro"/>
</dbReference>
<dbReference type="InterPro" id="IPR002401">
    <property type="entry name" value="Cyt_P450_E_grp-I"/>
</dbReference>
<accession>A0A0C9U367</accession>
<dbReference type="InterPro" id="IPR036396">
    <property type="entry name" value="Cyt_P450_sf"/>
</dbReference>
<proteinExistence type="inferred from homology"/>
<dbReference type="InterPro" id="IPR050364">
    <property type="entry name" value="Cytochrome_P450_fung"/>
</dbReference>
<feature type="binding site" description="axial binding residue" evidence="13">
    <location>
        <position position="438"/>
    </location>
    <ligand>
        <name>heme</name>
        <dbReference type="ChEBI" id="CHEBI:30413"/>
    </ligand>
    <ligandPart>
        <name>Fe</name>
        <dbReference type="ChEBI" id="CHEBI:18248"/>
    </ligandPart>
</feature>
<organism evidence="14 15">
    <name type="scientific">Paxillus involutus ATCC 200175</name>
    <dbReference type="NCBI Taxonomy" id="664439"/>
    <lineage>
        <taxon>Eukaryota</taxon>
        <taxon>Fungi</taxon>
        <taxon>Dikarya</taxon>
        <taxon>Basidiomycota</taxon>
        <taxon>Agaricomycotina</taxon>
        <taxon>Agaricomycetes</taxon>
        <taxon>Agaricomycetidae</taxon>
        <taxon>Boletales</taxon>
        <taxon>Paxilineae</taxon>
        <taxon>Paxillaceae</taxon>
        <taxon>Paxillus</taxon>
    </lineage>
</organism>
<dbReference type="PRINTS" id="PR00385">
    <property type="entry name" value="P450"/>
</dbReference>
<evidence type="ECO:0000256" key="1">
    <source>
        <dbReference type="ARBA" id="ARBA00001971"/>
    </source>
</evidence>
<evidence type="ECO:0008006" key="16">
    <source>
        <dbReference type="Google" id="ProtNLM"/>
    </source>
</evidence>
<dbReference type="HOGENOM" id="CLU_001570_2_3_1"/>
<dbReference type="InterPro" id="IPR001128">
    <property type="entry name" value="Cyt_P450"/>
</dbReference>
<dbReference type="CDD" id="cd11065">
    <property type="entry name" value="CYP64-like"/>
    <property type="match status" value="1"/>
</dbReference>
<keyword evidence="12" id="KW-0472">Membrane</keyword>
<evidence type="ECO:0000256" key="2">
    <source>
        <dbReference type="ARBA" id="ARBA00004167"/>
    </source>
</evidence>
<reference evidence="14 15" key="1">
    <citation type="submission" date="2014-06" db="EMBL/GenBank/DDBJ databases">
        <authorList>
            <consortium name="DOE Joint Genome Institute"/>
            <person name="Kuo A."/>
            <person name="Kohler A."/>
            <person name="Nagy L.G."/>
            <person name="Floudas D."/>
            <person name="Copeland A."/>
            <person name="Barry K.W."/>
            <person name="Cichocki N."/>
            <person name="Veneault-Fourrey C."/>
            <person name="LaButti K."/>
            <person name="Lindquist E.A."/>
            <person name="Lipzen A."/>
            <person name="Lundell T."/>
            <person name="Morin E."/>
            <person name="Murat C."/>
            <person name="Sun H."/>
            <person name="Tunlid A."/>
            <person name="Henrissat B."/>
            <person name="Grigoriev I.V."/>
            <person name="Hibbett D.S."/>
            <person name="Martin F."/>
            <person name="Nordberg H.P."/>
            <person name="Cantor M.N."/>
            <person name="Hua S.X."/>
        </authorList>
    </citation>
    <scope>NUCLEOTIDE SEQUENCE [LARGE SCALE GENOMIC DNA]</scope>
    <source>
        <strain evidence="14 15">ATCC 200175</strain>
    </source>
</reference>
<evidence type="ECO:0000256" key="4">
    <source>
        <dbReference type="ARBA" id="ARBA00010617"/>
    </source>
</evidence>
<evidence type="ECO:0000256" key="13">
    <source>
        <dbReference type="PIRSR" id="PIRSR602401-1"/>
    </source>
</evidence>
<evidence type="ECO:0000256" key="12">
    <source>
        <dbReference type="ARBA" id="ARBA00023136"/>
    </source>
</evidence>
<keyword evidence="8" id="KW-1133">Transmembrane helix</keyword>
<evidence type="ECO:0000256" key="11">
    <source>
        <dbReference type="ARBA" id="ARBA00023033"/>
    </source>
</evidence>
<dbReference type="PRINTS" id="PR00463">
    <property type="entry name" value="EP450I"/>
</dbReference>
<keyword evidence="6" id="KW-0812">Transmembrane</keyword>
<dbReference type="PANTHER" id="PTHR46300">
    <property type="entry name" value="P450, PUTATIVE (EUROFUNG)-RELATED-RELATED"/>
    <property type="match status" value="1"/>
</dbReference>
<dbReference type="GO" id="GO:0016020">
    <property type="term" value="C:membrane"/>
    <property type="evidence" value="ECO:0007669"/>
    <property type="project" value="UniProtKB-SubCell"/>
</dbReference>
<keyword evidence="10 13" id="KW-0408">Iron</keyword>
<keyword evidence="7 13" id="KW-0479">Metal-binding</keyword>
<keyword evidence="15" id="KW-1185">Reference proteome</keyword>
<evidence type="ECO:0000256" key="3">
    <source>
        <dbReference type="ARBA" id="ARBA00005179"/>
    </source>
</evidence>
<dbReference type="GO" id="GO:0004497">
    <property type="term" value="F:monooxygenase activity"/>
    <property type="evidence" value="ECO:0007669"/>
    <property type="project" value="UniProtKB-KW"/>
</dbReference>
<sequence>MYFRQRKNHELLQYPPGPKGVLLFGNALQVPKEDPWIVYTEWARIYGDIIYARLFKQNMIIVNSEDVAKELFVQRSRNYSDRVASPITEPYVPGALAGTVSQEPLCRRVGLGFSTARLPYGPRWRLHRQIYNRVLHAGVAVRYRPMQLAKARRLLLGLLETPDRYHPCLQKYSASVVLSITYDWEVSEQDDPLMNRIASTMTLVSKTISPMNALFLTTFPFLLCVPKWMPGSSLRRDIEISREYIGKMADEPFEYVVRNLEDGKIGQSMVSDSIRKLDNENADPEVLLAIKHASATAFGAGTDTTSATLLVFILAMVLHPRVQANAQQEIDSVVGSERLPNFADRSSLPYVEAVLRETLRWHPVAPLGISHAAVDDDIYRGYFIPKGMTVVPNVWAMTRNANKYPNASDFIPERFIDAAGRLNTDTVDFIWGFGRRICAGRHVADASLWAGVVSILATFKLLPAQ</sequence>
<gene>
    <name evidence="14" type="ORF">PAXINDRAFT_135428</name>
</gene>
<keyword evidence="11" id="KW-0503">Monooxygenase</keyword>
<name>A0A0C9U367_PAXIN</name>
<keyword evidence="5 13" id="KW-0349">Heme</keyword>
<protein>
    <recommendedName>
        <fullName evidence="16">Cytochrome P450</fullName>
    </recommendedName>
</protein>
<dbReference type="Proteomes" id="UP000053647">
    <property type="component" value="Unassembled WGS sequence"/>
</dbReference>
<evidence type="ECO:0000313" key="15">
    <source>
        <dbReference type="Proteomes" id="UP000053647"/>
    </source>
</evidence>
<comment type="similarity">
    <text evidence="4">Belongs to the cytochrome P450 family.</text>
</comment>
<dbReference type="OrthoDB" id="2789670at2759"/>
<reference evidence="15" key="2">
    <citation type="submission" date="2015-01" db="EMBL/GenBank/DDBJ databases">
        <title>Evolutionary Origins and Diversification of the Mycorrhizal Mutualists.</title>
        <authorList>
            <consortium name="DOE Joint Genome Institute"/>
            <consortium name="Mycorrhizal Genomics Consortium"/>
            <person name="Kohler A."/>
            <person name="Kuo A."/>
            <person name="Nagy L.G."/>
            <person name="Floudas D."/>
            <person name="Copeland A."/>
            <person name="Barry K.W."/>
            <person name="Cichocki N."/>
            <person name="Veneault-Fourrey C."/>
            <person name="LaButti K."/>
            <person name="Lindquist E.A."/>
            <person name="Lipzen A."/>
            <person name="Lundell T."/>
            <person name="Morin E."/>
            <person name="Murat C."/>
            <person name="Riley R."/>
            <person name="Ohm R."/>
            <person name="Sun H."/>
            <person name="Tunlid A."/>
            <person name="Henrissat B."/>
            <person name="Grigoriev I.V."/>
            <person name="Hibbett D.S."/>
            <person name="Martin F."/>
        </authorList>
    </citation>
    <scope>NUCLEOTIDE SEQUENCE [LARGE SCALE GENOMIC DNA]</scope>
    <source>
        <strain evidence="15">ATCC 200175</strain>
    </source>
</reference>
<comment type="subcellular location">
    <subcellularLocation>
        <location evidence="2">Membrane</location>
        <topology evidence="2">Single-pass membrane protein</topology>
    </subcellularLocation>
</comment>
<dbReference type="Pfam" id="PF00067">
    <property type="entry name" value="p450"/>
    <property type="match status" value="2"/>
</dbReference>
<evidence type="ECO:0000256" key="10">
    <source>
        <dbReference type="ARBA" id="ARBA00023004"/>
    </source>
</evidence>
<evidence type="ECO:0000256" key="9">
    <source>
        <dbReference type="ARBA" id="ARBA00023002"/>
    </source>
</evidence>
<evidence type="ECO:0000256" key="6">
    <source>
        <dbReference type="ARBA" id="ARBA00022692"/>
    </source>
</evidence>
<dbReference type="Gene3D" id="1.10.630.10">
    <property type="entry name" value="Cytochrome P450"/>
    <property type="match status" value="1"/>
</dbReference>
<evidence type="ECO:0000256" key="7">
    <source>
        <dbReference type="ARBA" id="ARBA00022723"/>
    </source>
</evidence>
<feature type="non-terminal residue" evidence="14">
    <location>
        <position position="1"/>
    </location>
</feature>
<dbReference type="GO" id="GO:0005506">
    <property type="term" value="F:iron ion binding"/>
    <property type="evidence" value="ECO:0007669"/>
    <property type="project" value="InterPro"/>
</dbReference>
<dbReference type="SUPFAM" id="SSF48264">
    <property type="entry name" value="Cytochrome P450"/>
    <property type="match status" value="1"/>
</dbReference>
<evidence type="ECO:0000256" key="5">
    <source>
        <dbReference type="ARBA" id="ARBA00022617"/>
    </source>
</evidence>
<dbReference type="AlphaFoldDB" id="A0A0C9U367"/>
<comment type="pathway">
    <text evidence="3">Secondary metabolite biosynthesis.</text>
</comment>
<dbReference type="EMBL" id="KN819346">
    <property type="protein sequence ID" value="KIJ13982.1"/>
    <property type="molecule type" value="Genomic_DNA"/>
</dbReference>
<comment type="cofactor">
    <cofactor evidence="1 13">
        <name>heme</name>
        <dbReference type="ChEBI" id="CHEBI:30413"/>
    </cofactor>
</comment>
<dbReference type="PANTHER" id="PTHR46300:SF2">
    <property type="entry name" value="CYTOCHROME P450 MONOOXYGENASE ALNH-RELATED"/>
    <property type="match status" value="1"/>
</dbReference>
<dbReference type="GO" id="GO:0020037">
    <property type="term" value="F:heme binding"/>
    <property type="evidence" value="ECO:0007669"/>
    <property type="project" value="InterPro"/>
</dbReference>